<evidence type="ECO:0000313" key="7">
    <source>
        <dbReference type="Proteomes" id="UP000018851"/>
    </source>
</evidence>
<keyword evidence="1" id="KW-0805">Transcription regulation</keyword>
<dbReference type="PANTHER" id="PTHR30146">
    <property type="entry name" value="LACI-RELATED TRANSCRIPTIONAL REPRESSOR"/>
    <property type="match status" value="1"/>
</dbReference>
<dbReference type="SUPFAM" id="SSF47413">
    <property type="entry name" value="lambda repressor-like DNA-binding domains"/>
    <property type="match status" value="1"/>
</dbReference>
<dbReference type="Pfam" id="PF13377">
    <property type="entry name" value="Peripla_BP_3"/>
    <property type="match status" value="1"/>
</dbReference>
<dbReference type="STRING" id="1123269.NX02_20980"/>
<evidence type="ECO:0000256" key="2">
    <source>
        <dbReference type="ARBA" id="ARBA00023125"/>
    </source>
</evidence>
<organism evidence="6 7">
    <name type="scientific">Sphingomonas sanxanigenens DSM 19645 = NX02</name>
    <dbReference type="NCBI Taxonomy" id="1123269"/>
    <lineage>
        <taxon>Bacteria</taxon>
        <taxon>Pseudomonadati</taxon>
        <taxon>Pseudomonadota</taxon>
        <taxon>Alphaproteobacteria</taxon>
        <taxon>Sphingomonadales</taxon>
        <taxon>Sphingomonadaceae</taxon>
        <taxon>Sphingomonas</taxon>
    </lineage>
</organism>
<dbReference type="AlphaFoldDB" id="W0AH15"/>
<name>W0AH15_9SPHN</name>
<dbReference type="InterPro" id="IPR028082">
    <property type="entry name" value="Peripla_BP_I"/>
</dbReference>
<dbReference type="PANTHER" id="PTHR30146:SF109">
    <property type="entry name" value="HTH-TYPE TRANSCRIPTIONAL REGULATOR GALS"/>
    <property type="match status" value="1"/>
</dbReference>
<dbReference type="RefSeq" id="WP_025293996.1">
    <property type="nucleotide sequence ID" value="NZ_CP006644.1"/>
</dbReference>
<dbReference type="PROSITE" id="PS50932">
    <property type="entry name" value="HTH_LACI_2"/>
    <property type="match status" value="1"/>
</dbReference>
<dbReference type="Pfam" id="PF00356">
    <property type="entry name" value="LacI"/>
    <property type="match status" value="1"/>
</dbReference>
<dbReference type="InterPro" id="IPR046335">
    <property type="entry name" value="LacI/GalR-like_sensor"/>
</dbReference>
<feature type="compositionally biased region" description="Basic and acidic residues" evidence="4">
    <location>
        <begin position="1"/>
        <end position="13"/>
    </location>
</feature>
<keyword evidence="2" id="KW-0238">DNA-binding</keyword>
<keyword evidence="7" id="KW-1185">Reference proteome</keyword>
<evidence type="ECO:0000259" key="5">
    <source>
        <dbReference type="PROSITE" id="PS50932"/>
    </source>
</evidence>
<dbReference type="PATRIC" id="fig|1123269.5.peg.4106"/>
<accession>W0AH15</accession>
<dbReference type="EMBL" id="CP006644">
    <property type="protein sequence ID" value="AHE55837.1"/>
    <property type="molecule type" value="Genomic_DNA"/>
</dbReference>
<evidence type="ECO:0000256" key="4">
    <source>
        <dbReference type="SAM" id="MobiDB-lite"/>
    </source>
</evidence>
<dbReference type="SUPFAM" id="SSF53822">
    <property type="entry name" value="Periplasmic binding protein-like I"/>
    <property type="match status" value="1"/>
</dbReference>
<keyword evidence="3" id="KW-0804">Transcription</keyword>
<dbReference type="Gene3D" id="3.40.50.2300">
    <property type="match status" value="2"/>
</dbReference>
<dbReference type="InterPro" id="IPR010982">
    <property type="entry name" value="Lambda_DNA-bd_dom_sf"/>
</dbReference>
<dbReference type="KEGG" id="ssan:NX02_20980"/>
<dbReference type="CDD" id="cd01392">
    <property type="entry name" value="HTH_LacI"/>
    <property type="match status" value="1"/>
</dbReference>
<evidence type="ECO:0000313" key="6">
    <source>
        <dbReference type="EMBL" id="AHE55837.1"/>
    </source>
</evidence>
<dbReference type="CDD" id="cd06278">
    <property type="entry name" value="PBP1_LacI-like"/>
    <property type="match status" value="1"/>
</dbReference>
<dbReference type="HOGENOM" id="CLU_037628_6_1_5"/>
<dbReference type="GO" id="GO:0000976">
    <property type="term" value="F:transcription cis-regulatory region binding"/>
    <property type="evidence" value="ECO:0007669"/>
    <property type="project" value="TreeGrafter"/>
</dbReference>
<dbReference type="SMART" id="SM00354">
    <property type="entry name" value="HTH_LACI"/>
    <property type="match status" value="1"/>
</dbReference>
<evidence type="ECO:0000256" key="1">
    <source>
        <dbReference type="ARBA" id="ARBA00023015"/>
    </source>
</evidence>
<feature type="domain" description="HTH lacI-type" evidence="5">
    <location>
        <begin position="6"/>
        <end position="60"/>
    </location>
</feature>
<protein>
    <recommendedName>
        <fullName evidence="5">HTH lacI-type domain-containing protein</fullName>
    </recommendedName>
</protein>
<reference evidence="6 7" key="1">
    <citation type="submission" date="2013-07" db="EMBL/GenBank/DDBJ databases">
        <title>Completed genome of Sphingomonas sanxanigenens NX02.</title>
        <authorList>
            <person name="Ma T."/>
            <person name="Huang H."/>
            <person name="Wu M."/>
            <person name="Li X."/>
            <person name="Li G."/>
        </authorList>
    </citation>
    <scope>NUCLEOTIDE SEQUENCE [LARGE SCALE GENOMIC DNA]</scope>
    <source>
        <strain evidence="6 7">NX02</strain>
    </source>
</reference>
<dbReference type="Gene3D" id="1.10.260.40">
    <property type="entry name" value="lambda repressor-like DNA-binding domains"/>
    <property type="match status" value="1"/>
</dbReference>
<feature type="region of interest" description="Disordered" evidence="4">
    <location>
        <begin position="1"/>
        <end position="22"/>
    </location>
</feature>
<dbReference type="eggNOG" id="COG1609">
    <property type="taxonomic scope" value="Bacteria"/>
</dbReference>
<dbReference type="Proteomes" id="UP000018851">
    <property type="component" value="Chromosome"/>
</dbReference>
<gene>
    <name evidence="6" type="ORF">NX02_20980</name>
</gene>
<evidence type="ECO:0000256" key="3">
    <source>
        <dbReference type="ARBA" id="ARBA00023163"/>
    </source>
</evidence>
<dbReference type="OrthoDB" id="8433438at2"/>
<dbReference type="InterPro" id="IPR000843">
    <property type="entry name" value="HTH_LacI"/>
</dbReference>
<proteinExistence type="predicted"/>
<dbReference type="GO" id="GO:0003700">
    <property type="term" value="F:DNA-binding transcription factor activity"/>
    <property type="evidence" value="ECO:0007669"/>
    <property type="project" value="TreeGrafter"/>
</dbReference>
<sequence length="328" mass="34673">MSDRPPTSRDVARRAGVSQSAVSRAFTPGASISPEMRERIEHAATALNYRPNLLPGMMLKGRTGIVAVVVGGFYNPFYAMTLEAFTRALTAAGRQIMLIQIESDRALDDAVGRLAGYRVDGVVSALSVQSQSVADALSAYRVPIVTLNSAIETEWVRSVRSDNRAAGMQAARLLHARGGTRFAYVAGPIDSIAQVERGIGFREALAALGLPPPLELPGDYHHAGGLAAGRDLLARGSPPDAIFCANDLTALGVIDALRAGGRACPADFRIIGYDNIEAASWPGYALATFDQRVDEMVALAVAMLCDPPGGDALRTVQPRLVDRASAAC</sequence>